<dbReference type="InterPro" id="IPR035069">
    <property type="entry name" value="TTHA1013/TTHA0281-like"/>
</dbReference>
<protein>
    <recommendedName>
        <fullName evidence="3">HicB-like antitoxin of toxin-antitoxin system domain-containing protein</fullName>
    </recommendedName>
</protein>
<dbReference type="Proteomes" id="UP000048984">
    <property type="component" value="Unassembled WGS sequence"/>
</dbReference>
<comment type="caution">
    <text evidence="1">The sequence shown here is derived from an EMBL/GenBank/DDBJ whole genome shotgun (WGS) entry which is preliminary data.</text>
</comment>
<name>A0A0P6W1F8_9HYPH</name>
<dbReference type="AlphaFoldDB" id="A0A0P6W1F8"/>
<sequence length="148" mass="16491">MLDYPIELTPDDNGTLLVTCPLLPEVTTFGESETEAWRHAQEAIEEAIGARLARWDAVPLPDGSVDRGVSGRKVSSVRLPLLTEMKVLLFRACRDAGVSRAELARRLDWHREQVDRLFRVDHASRVDQFDAAFAALKSDLKIEVGHAA</sequence>
<dbReference type="RefSeq" id="WP_054359155.1">
    <property type="nucleotide sequence ID" value="NZ_LJYW01000001.1"/>
</dbReference>
<gene>
    <name evidence="1" type="ORF">ABB55_12830</name>
</gene>
<reference evidence="1 2" key="1">
    <citation type="submission" date="2015-09" db="EMBL/GenBank/DDBJ databases">
        <authorList>
            <person name="Jackson K.R."/>
            <person name="Lunt B.L."/>
            <person name="Fisher J.N.B."/>
            <person name="Gardner A.V."/>
            <person name="Bailey M.E."/>
            <person name="Deus L.M."/>
            <person name="Earl A.S."/>
            <person name="Gibby P.D."/>
            <person name="Hartmann K.A."/>
            <person name="Liu J.E."/>
            <person name="Manci A.M."/>
            <person name="Nielsen D.A."/>
            <person name="Solomon M.B."/>
            <person name="Breakwell D.P."/>
            <person name="Burnett S.H."/>
            <person name="Grose J.H."/>
        </authorList>
    </citation>
    <scope>NUCLEOTIDE SEQUENCE [LARGE SCALE GENOMIC DNA]</scope>
    <source>
        <strain evidence="1 2">16</strain>
    </source>
</reference>
<accession>A0A0P6W1F8</accession>
<organism evidence="1 2">
    <name type="scientific">Prosthecodimorpha hirschii</name>
    <dbReference type="NCBI Taxonomy" id="665126"/>
    <lineage>
        <taxon>Bacteria</taxon>
        <taxon>Pseudomonadati</taxon>
        <taxon>Pseudomonadota</taxon>
        <taxon>Alphaproteobacteria</taxon>
        <taxon>Hyphomicrobiales</taxon>
        <taxon>Ancalomicrobiaceae</taxon>
        <taxon>Prosthecodimorpha</taxon>
    </lineage>
</organism>
<proteinExistence type="predicted"/>
<evidence type="ECO:0008006" key="3">
    <source>
        <dbReference type="Google" id="ProtNLM"/>
    </source>
</evidence>
<reference evidence="1 2" key="2">
    <citation type="submission" date="2015-10" db="EMBL/GenBank/DDBJ databases">
        <title>Draft Genome Sequence of Prosthecomicrobium hirschii ATCC 27832.</title>
        <authorList>
            <person name="Daniel J."/>
            <person name="Givan S.A."/>
            <person name="Brun Y.V."/>
            <person name="Brown P.J."/>
        </authorList>
    </citation>
    <scope>NUCLEOTIDE SEQUENCE [LARGE SCALE GENOMIC DNA]</scope>
    <source>
        <strain evidence="1 2">16</strain>
    </source>
</reference>
<dbReference type="STRING" id="665126.ABB55_12830"/>
<dbReference type="Gene3D" id="3.30.160.250">
    <property type="match status" value="1"/>
</dbReference>
<evidence type="ECO:0000313" key="2">
    <source>
        <dbReference type="Proteomes" id="UP000048984"/>
    </source>
</evidence>
<dbReference type="SUPFAM" id="SSF143100">
    <property type="entry name" value="TTHA1013/TTHA0281-like"/>
    <property type="match status" value="1"/>
</dbReference>
<dbReference type="EMBL" id="LJYW01000001">
    <property type="protein sequence ID" value="KPL52992.1"/>
    <property type="molecule type" value="Genomic_DNA"/>
</dbReference>
<evidence type="ECO:0000313" key="1">
    <source>
        <dbReference type="EMBL" id="KPL52992.1"/>
    </source>
</evidence>
<keyword evidence="2" id="KW-1185">Reference proteome</keyword>